<dbReference type="Pfam" id="PF26639">
    <property type="entry name" value="Het-6_barrel"/>
    <property type="match status" value="1"/>
</dbReference>
<accession>A0A8T9BTG0</accession>
<keyword evidence="2" id="KW-1185">Reference proteome</keyword>
<dbReference type="Proteomes" id="UP000469558">
    <property type="component" value="Unassembled WGS sequence"/>
</dbReference>
<dbReference type="AlphaFoldDB" id="A0A8T9BTG0"/>
<evidence type="ECO:0000313" key="2">
    <source>
        <dbReference type="Proteomes" id="UP000469558"/>
    </source>
</evidence>
<evidence type="ECO:0000313" key="1">
    <source>
        <dbReference type="EMBL" id="TVY60686.1"/>
    </source>
</evidence>
<dbReference type="PANTHER" id="PTHR24148">
    <property type="entry name" value="ANKYRIN REPEAT DOMAIN-CONTAINING PROTEIN 39 HOMOLOG-RELATED"/>
    <property type="match status" value="1"/>
</dbReference>
<dbReference type="PANTHER" id="PTHR24148:SF64">
    <property type="entry name" value="HETEROKARYON INCOMPATIBILITY DOMAIN-CONTAINING PROTEIN"/>
    <property type="match status" value="1"/>
</dbReference>
<organism evidence="1 2">
    <name type="scientific">Lachnellula suecica</name>
    <dbReference type="NCBI Taxonomy" id="602035"/>
    <lineage>
        <taxon>Eukaryota</taxon>
        <taxon>Fungi</taxon>
        <taxon>Dikarya</taxon>
        <taxon>Ascomycota</taxon>
        <taxon>Pezizomycotina</taxon>
        <taxon>Leotiomycetes</taxon>
        <taxon>Helotiales</taxon>
        <taxon>Lachnaceae</taxon>
        <taxon>Lachnellula</taxon>
    </lineage>
</organism>
<protein>
    <submittedName>
        <fullName evidence="1">Uncharacterized protein</fullName>
    </submittedName>
</protein>
<dbReference type="OrthoDB" id="3477286at2759"/>
<dbReference type="InterPro" id="IPR052895">
    <property type="entry name" value="HetReg/Transcr_Mod"/>
</dbReference>
<comment type="caution">
    <text evidence="1">The sequence shown here is derived from an EMBL/GenBank/DDBJ whole genome shotgun (WGS) entry which is preliminary data.</text>
</comment>
<dbReference type="EMBL" id="QGMK01002183">
    <property type="protein sequence ID" value="TVY60686.1"/>
    <property type="molecule type" value="Genomic_DNA"/>
</dbReference>
<feature type="non-terminal residue" evidence="1">
    <location>
        <position position="1"/>
    </location>
</feature>
<reference evidence="1 2" key="1">
    <citation type="submission" date="2018-05" db="EMBL/GenBank/DDBJ databases">
        <title>Genome sequencing and assembly of the regulated plant pathogen Lachnellula willkommii and related sister species for the development of diagnostic species identification markers.</title>
        <authorList>
            <person name="Giroux E."/>
            <person name="Bilodeau G."/>
        </authorList>
    </citation>
    <scope>NUCLEOTIDE SEQUENCE [LARGE SCALE GENOMIC DNA]</scope>
    <source>
        <strain evidence="1 2">CBS 268.59</strain>
    </source>
</reference>
<gene>
    <name evidence="1" type="ORF">LSUE1_G008293</name>
</gene>
<name>A0A8T9BTG0_9HELO</name>
<proteinExistence type="predicted"/>
<sequence>MQRLLTLEALVSQLSDLSATDPHDKIFSVLALARDGGERTLMEDTEESIQEGTLRIDYNKSVLEVYQDFVLHAIRGSRSLDIICRRWASSISDKDIFLPTWVRPLQSALQPAFDSNISERTDADSLVGVPDHSYYNASRGSSVAAPLRIESYSTLDNRKALFVKGFRIDTIAKLGPRASEGIILYEWLDLGGCADIGEVVPEEFWRTLVADRGPNGSNAPSWYNRAFLYCLHHLTPNGDINTNRLIAQCETSSSLVVDFLQRVQSVIWNRKFLVSKQNGWIGLAPMATKTHDIICILYGCSVPVVLRPQKREDGGEFFELVGECYVHGVMDGGAAER</sequence>